<protein>
    <submittedName>
        <fullName evidence="1">Unannotated protein</fullName>
    </submittedName>
</protein>
<dbReference type="EMBL" id="CAEZXW010000172">
    <property type="protein sequence ID" value="CAB4719014.1"/>
    <property type="molecule type" value="Genomic_DNA"/>
</dbReference>
<sequence length="72" mass="8251">MKDSNGITFEPADETPESMALEHRALLRCRAHLPLTEVLLRADRGTLLKGAAQIDRWEIAPWAKDRTDLWRP</sequence>
<accession>A0A6J6RID7</accession>
<proteinExistence type="predicted"/>
<gene>
    <name evidence="1" type="ORF">UFOPK2593_01576</name>
</gene>
<dbReference type="AlphaFoldDB" id="A0A6J6RID7"/>
<evidence type="ECO:0000313" key="1">
    <source>
        <dbReference type="EMBL" id="CAB4719014.1"/>
    </source>
</evidence>
<name>A0A6J6RID7_9ZZZZ</name>
<organism evidence="1">
    <name type="scientific">freshwater metagenome</name>
    <dbReference type="NCBI Taxonomy" id="449393"/>
    <lineage>
        <taxon>unclassified sequences</taxon>
        <taxon>metagenomes</taxon>
        <taxon>ecological metagenomes</taxon>
    </lineage>
</organism>
<reference evidence="1" key="1">
    <citation type="submission" date="2020-05" db="EMBL/GenBank/DDBJ databases">
        <authorList>
            <person name="Chiriac C."/>
            <person name="Salcher M."/>
            <person name="Ghai R."/>
            <person name="Kavagutti S V."/>
        </authorList>
    </citation>
    <scope>NUCLEOTIDE SEQUENCE</scope>
</reference>